<proteinExistence type="predicted"/>
<evidence type="ECO:0000256" key="2">
    <source>
        <dbReference type="ARBA" id="ARBA00023125"/>
    </source>
</evidence>
<evidence type="ECO:0000256" key="1">
    <source>
        <dbReference type="ARBA" id="ARBA00023015"/>
    </source>
</evidence>
<dbReference type="PANTHER" id="PTHR30146:SF109">
    <property type="entry name" value="HTH-TYPE TRANSCRIPTIONAL REGULATOR GALS"/>
    <property type="match status" value="1"/>
</dbReference>
<reference evidence="5" key="1">
    <citation type="submission" date="2022-10" db="EMBL/GenBank/DDBJ databases">
        <authorList>
            <person name="Yue Y."/>
        </authorList>
    </citation>
    <scope>NUCLEOTIDE SEQUENCE</scope>
    <source>
        <strain evidence="5">Z654</strain>
    </source>
</reference>
<dbReference type="EMBL" id="JAOYFC010000002">
    <property type="protein sequence ID" value="MCV6825357.1"/>
    <property type="molecule type" value="Genomic_DNA"/>
</dbReference>
<dbReference type="PROSITE" id="PS00356">
    <property type="entry name" value="HTH_LACI_1"/>
    <property type="match status" value="1"/>
</dbReference>
<dbReference type="SMART" id="SM00354">
    <property type="entry name" value="HTH_LACI"/>
    <property type="match status" value="1"/>
</dbReference>
<evidence type="ECO:0000313" key="5">
    <source>
        <dbReference type="EMBL" id="MCV6825357.1"/>
    </source>
</evidence>
<dbReference type="RefSeq" id="WP_263954228.1">
    <property type="nucleotide sequence ID" value="NZ_JAOYFC010000002.1"/>
</dbReference>
<dbReference type="Proteomes" id="UP001208041">
    <property type="component" value="Unassembled WGS sequence"/>
</dbReference>
<dbReference type="InterPro" id="IPR010982">
    <property type="entry name" value="Lambda_DNA-bd_dom_sf"/>
</dbReference>
<feature type="domain" description="HTH lacI-type" evidence="4">
    <location>
        <begin position="8"/>
        <end position="62"/>
    </location>
</feature>
<dbReference type="AlphaFoldDB" id="A0AAE3LRA2"/>
<dbReference type="SUPFAM" id="SSF53822">
    <property type="entry name" value="Periplasmic binding protein-like I"/>
    <property type="match status" value="1"/>
</dbReference>
<name>A0AAE3LRA2_9RHOB</name>
<keyword evidence="3" id="KW-0804">Transcription</keyword>
<dbReference type="PANTHER" id="PTHR30146">
    <property type="entry name" value="LACI-RELATED TRANSCRIPTIONAL REPRESSOR"/>
    <property type="match status" value="1"/>
</dbReference>
<organism evidence="5 6">
    <name type="scientific">Halocynthiibacter halioticoli</name>
    <dbReference type="NCBI Taxonomy" id="2986804"/>
    <lineage>
        <taxon>Bacteria</taxon>
        <taxon>Pseudomonadati</taxon>
        <taxon>Pseudomonadota</taxon>
        <taxon>Alphaproteobacteria</taxon>
        <taxon>Rhodobacterales</taxon>
        <taxon>Paracoccaceae</taxon>
        <taxon>Halocynthiibacter</taxon>
    </lineage>
</organism>
<dbReference type="InterPro" id="IPR000843">
    <property type="entry name" value="HTH_LacI"/>
</dbReference>
<dbReference type="InterPro" id="IPR028082">
    <property type="entry name" value="Peripla_BP_I"/>
</dbReference>
<comment type="caution">
    <text evidence="5">The sequence shown here is derived from an EMBL/GenBank/DDBJ whole genome shotgun (WGS) entry which is preliminary data.</text>
</comment>
<keyword evidence="2" id="KW-0238">DNA-binding</keyword>
<dbReference type="GO" id="GO:0003700">
    <property type="term" value="F:DNA-binding transcription factor activity"/>
    <property type="evidence" value="ECO:0007669"/>
    <property type="project" value="TreeGrafter"/>
</dbReference>
<dbReference type="CDD" id="cd06284">
    <property type="entry name" value="PBP1_LacI-like"/>
    <property type="match status" value="1"/>
</dbReference>
<accession>A0AAE3LRA2</accession>
<dbReference type="PROSITE" id="PS50932">
    <property type="entry name" value="HTH_LACI_2"/>
    <property type="match status" value="1"/>
</dbReference>
<dbReference type="InterPro" id="IPR046335">
    <property type="entry name" value="LacI/GalR-like_sensor"/>
</dbReference>
<evidence type="ECO:0000313" key="6">
    <source>
        <dbReference type="Proteomes" id="UP001208041"/>
    </source>
</evidence>
<dbReference type="Gene3D" id="3.40.50.2300">
    <property type="match status" value="2"/>
</dbReference>
<dbReference type="GO" id="GO:0000976">
    <property type="term" value="F:transcription cis-regulatory region binding"/>
    <property type="evidence" value="ECO:0007669"/>
    <property type="project" value="TreeGrafter"/>
</dbReference>
<evidence type="ECO:0000259" key="4">
    <source>
        <dbReference type="PROSITE" id="PS50932"/>
    </source>
</evidence>
<keyword evidence="6" id="KW-1185">Reference proteome</keyword>
<dbReference type="Pfam" id="PF13377">
    <property type="entry name" value="Peripla_BP_3"/>
    <property type="match status" value="1"/>
</dbReference>
<dbReference type="SUPFAM" id="SSF47413">
    <property type="entry name" value="lambda repressor-like DNA-binding domains"/>
    <property type="match status" value="1"/>
</dbReference>
<sequence length="345" mass="37269">MKSPNQRARILDVARAAGVSTASVSRALSNPSQVSDETREAVLQAVEQTGYRANRAARNLRTQKTGAILALIPNLSNPFFSQVISGIEQVASQAGYSILVADTENQSTPKIHVADVFTDGIADGVIILDGFMEPESIESVRATGSENLVVYACEWAESVGLPSIRSDNAEGARLAARHLAECGHKRVGHICGPKDNILTPTRRDEFVKEARALGMEVRDEWILPGDFRLASGAAAAETILAMDQRPTGIFSASDMMALGFMKGLLAAGIKIPEEIALIGFDDVAIAAYMHPSLTTIRQNRVEIGRIAAKALLERIQNPNKDWEHFQHIVPVELVGRESTGPLPQK</sequence>
<dbReference type="Pfam" id="PF00356">
    <property type="entry name" value="LacI"/>
    <property type="match status" value="1"/>
</dbReference>
<gene>
    <name evidence="5" type="ORF">OH136_12400</name>
</gene>
<dbReference type="CDD" id="cd01392">
    <property type="entry name" value="HTH_LacI"/>
    <property type="match status" value="1"/>
</dbReference>
<keyword evidence="1" id="KW-0805">Transcription regulation</keyword>
<dbReference type="Gene3D" id="1.10.260.40">
    <property type="entry name" value="lambda repressor-like DNA-binding domains"/>
    <property type="match status" value="1"/>
</dbReference>
<protein>
    <submittedName>
        <fullName evidence="5">LacI family transcriptional regulator</fullName>
    </submittedName>
</protein>
<evidence type="ECO:0000256" key="3">
    <source>
        <dbReference type="ARBA" id="ARBA00023163"/>
    </source>
</evidence>